<protein>
    <recommendedName>
        <fullName evidence="13">ATP synthase subunit c</fullName>
    </recommendedName>
    <alternativeName>
        <fullName evidence="13">ATP synthase F(0) sector subunit c</fullName>
    </alternativeName>
    <alternativeName>
        <fullName evidence="13">F-type ATPase subunit c</fullName>
        <shortName evidence="13">F-ATPase subunit c</shortName>
    </alternativeName>
    <alternativeName>
        <fullName evidence="13">Lipid-binding protein</fullName>
    </alternativeName>
</protein>
<dbReference type="AlphaFoldDB" id="A0A9D1Z5F1"/>
<evidence type="ECO:0000259" key="14">
    <source>
        <dbReference type="Pfam" id="PF00137"/>
    </source>
</evidence>
<comment type="subcellular location">
    <subcellularLocation>
        <location evidence="13">Cell membrane</location>
        <topology evidence="13">Multi-pass membrane protein</topology>
    </subcellularLocation>
    <subcellularLocation>
        <location evidence="1">Membrane</location>
        <topology evidence="1">Multi-pass membrane protein</topology>
    </subcellularLocation>
</comment>
<dbReference type="GO" id="GO:0046933">
    <property type="term" value="F:proton-transporting ATP synthase activity, rotational mechanism"/>
    <property type="evidence" value="ECO:0007669"/>
    <property type="project" value="UniProtKB-UniRule"/>
</dbReference>
<dbReference type="NCBIfam" id="TIGR01260">
    <property type="entry name" value="ATP_synt_c"/>
    <property type="match status" value="1"/>
</dbReference>
<organism evidence="15 16">
    <name type="scientific">Candidatus Intestinimonas merdavium</name>
    <dbReference type="NCBI Taxonomy" id="2838622"/>
    <lineage>
        <taxon>Bacteria</taxon>
        <taxon>Bacillati</taxon>
        <taxon>Bacillota</taxon>
        <taxon>Clostridia</taxon>
        <taxon>Eubacteriales</taxon>
        <taxon>Intestinimonas</taxon>
    </lineage>
</organism>
<accession>A0A9D1Z5F1</accession>
<reference evidence="15" key="2">
    <citation type="submission" date="2021-04" db="EMBL/GenBank/DDBJ databases">
        <authorList>
            <person name="Gilroy R."/>
        </authorList>
    </citation>
    <scope>NUCLEOTIDE SEQUENCE</scope>
    <source>
        <strain evidence="15">CHK33-7979</strain>
    </source>
</reference>
<proteinExistence type="inferred from homology"/>
<evidence type="ECO:0000256" key="8">
    <source>
        <dbReference type="ARBA" id="ARBA00023065"/>
    </source>
</evidence>
<comment type="function">
    <text evidence="12 13">F(1)F(0) ATP synthase produces ATP from ADP in the presence of a proton or sodium gradient. F-type ATPases consist of two structural domains, F(1) containing the extramembraneous catalytic core and F(0) containing the membrane proton channel, linked together by a central stalk and a peripheral stalk. During catalysis, ATP synthesis in the catalytic domain of F(1) is coupled via a rotary mechanism of the central stalk subunits to proton translocation.</text>
</comment>
<evidence type="ECO:0000256" key="12">
    <source>
        <dbReference type="ARBA" id="ARBA00025198"/>
    </source>
</evidence>
<feature type="site" description="Reversibly protonated during proton transport" evidence="13">
    <location>
        <position position="54"/>
    </location>
</feature>
<dbReference type="EMBL" id="DXCX01000078">
    <property type="protein sequence ID" value="HIY73816.1"/>
    <property type="molecule type" value="Genomic_DNA"/>
</dbReference>
<dbReference type="Proteomes" id="UP000886824">
    <property type="component" value="Unassembled WGS sequence"/>
</dbReference>
<evidence type="ECO:0000256" key="13">
    <source>
        <dbReference type="HAMAP-Rule" id="MF_01396"/>
    </source>
</evidence>
<evidence type="ECO:0000256" key="5">
    <source>
        <dbReference type="ARBA" id="ARBA00022692"/>
    </source>
</evidence>
<dbReference type="CDD" id="cd18121">
    <property type="entry name" value="ATP-synt_Fo_c"/>
    <property type="match status" value="1"/>
</dbReference>
<evidence type="ECO:0000313" key="16">
    <source>
        <dbReference type="Proteomes" id="UP000886824"/>
    </source>
</evidence>
<dbReference type="HAMAP" id="MF_01396">
    <property type="entry name" value="ATP_synth_c_bact"/>
    <property type="match status" value="1"/>
</dbReference>
<dbReference type="GO" id="GO:0045259">
    <property type="term" value="C:proton-transporting ATP synthase complex"/>
    <property type="evidence" value="ECO:0007669"/>
    <property type="project" value="UniProtKB-KW"/>
</dbReference>
<keyword evidence="11 13" id="KW-0066">ATP synthesis</keyword>
<reference evidence="15" key="1">
    <citation type="journal article" date="2021" name="PeerJ">
        <title>Extensive microbial diversity within the chicken gut microbiome revealed by metagenomics and culture.</title>
        <authorList>
            <person name="Gilroy R."/>
            <person name="Ravi A."/>
            <person name="Getino M."/>
            <person name="Pursley I."/>
            <person name="Horton D.L."/>
            <person name="Alikhan N.F."/>
            <person name="Baker D."/>
            <person name="Gharbi K."/>
            <person name="Hall N."/>
            <person name="Watson M."/>
            <person name="Adriaenssens E.M."/>
            <person name="Foster-Nyarko E."/>
            <person name="Jarju S."/>
            <person name="Secka A."/>
            <person name="Antonio M."/>
            <person name="Oren A."/>
            <person name="Chaudhuri R.R."/>
            <person name="La Ragione R."/>
            <person name="Hildebrand F."/>
            <person name="Pallen M.J."/>
        </authorList>
    </citation>
    <scope>NUCLEOTIDE SEQUENCE</scope>
    <source>
        <strain evidence="15">CHK33-7979</strain>
    </source>
</reference>
<dbReference type="GO" id="GO:0033177">
    <property type="term" value="C:proton-transporting two-sector ATPase complex, proton-transporting domain"/>
    <property type="evidence" value="ECO:0007669"/>
    <property type="project" value="InterPro"/>
</dbReference>
<dbReference type="GO" id="GO:0008289">
    <property type="term" value="F:lipid binding"/>
    <property type="evidence" value="ECO:0007669"/>
    <property type="project" value="UniProtKB-KW"/>
</dbReference>
<evidence type="ECO:0000256" key="10">
    <source>
        <dbReference type="ARBA" id="ARBA00023136"/>
    </source>
</evidence>
<dbReference type="InterPro" id="IPR005953">
    <property type="entry name" value="ATP_synth_csu_bac/chlpt"/>
</dbReference>
<keyword evidence="10 13" id="KW-0472">Membrane</keyword>
<comment type="similarity">
    <text evidence="2 13">Belongs to the ATPase C chain family.</text>
</comment>
<feature type="transmembrane region" description="Helical" evidence="13">
    <location>
        <begin position="44"/>
        <end position="70"/>
    </location>
</feature>
<keyword evidence="7 13" id="KW-1133">Transmembrane helix</keyword>
<feature type="domain" description="V-ATPase proteolipid subunit C-like" evidence="14">
    <location>
        <begin position="5"/>
        <end position="66"/>
    </location>
</feature>
<evidence type="ECO:0000256" key="6">
    <source>
        <dbReference type="ARBA" id="ARBA00022781"/>
    </source>
</evidence>
<keyword evidence="5 13" id="KW-0812">Transmembrane</keyword>
<evidence type="ECO:0000256" key="4">
    <source>
        <dbReference type="ARBA" id="ARBA00022547"/>
    </source>
</evidence>
<evidence type="ECO:0000256" key="7">
    <source>
        <dbReference type="ARBA" id="ARBA00022989"/>
    </source>
</evidence>
<comment type="caution">
    <text evidence="15">The sequence shown here is derived from an EMBL/GenBank/DDBJ whole genome shotgun (WGS) entry which is preliminary data.</text>
</comment>
<keyword evidence="13" id="KW-1003">Cell membrane</keyword>
<dbReference type="Gene3D" id="1.20.20.10">
    <property type="entry name" value="F1F0 ATP synthase subunit C"/>
    <property type="match status" value="1"/>
</dbReference>
<dbReference type="SUPFAM" id="SSF81333">
    <property type="entry name" value="F1F0 ATP synthase subunit C"/>
    <property type="match status" value="1"/>
</dbReference>
<evidence type="ECO:0000256" key="3">
    <source>
        <dbReference type="ARBA" id="ARBA00022448"/>
    </source>
</evidence>
<evidence type="ECO:0000313" key="15">
    <source>
        <dbReference type="EMBL" id="HIY73816.1"/>
    </source>
</evidence>
<evidence type="ECO:0000256" key="2">
    <source>
        <dbReference type="ARBA" id="ARBA00006704"/>
    </source>
</evidence>
<comment type="function">
    <text evidence="13">Key component of the F(0) channel; it plays a direct role in translocation across the membrane. A homomeric c-ring of between 10-14 subunits forms the central stalk rotor element with the F(1) delta and epsilon subunits.</text>
</comment>
<keyword evidence="9 13" id="KW-0446">Lipid-binding</keyword>
<keyword evidence="3 13" id="KW-0813">Transport</keyword>
<keyword evidence="4 13" id="KW-0138">CF(0)</keyword>
<dbReference type="InterPro" id="IPR038662">
    <property type="entry name" value="ATP_synth_F0_csu_sf"/>
</dbReference>
<sequence length="71" mass="6912">MTTAIAAAVAIVPSTLAGVGIAIATGKAAESIARQPEAAGQIRSSMLIGCALAEATAIYAFITALAILILG</sequence>
<keyword evidence="8 13" id="KW-0406">Ion transport</keyword>
<dbReference type="InterPro" id="IPR020537">
    <property type="entry name" value="ATP_synth_F0_csu_DDCD_BS"/>
</dbReference>
<evidence type="ECO:0000256" key="9">
    <source>
        <dbReference type="ARBA" id="ARBA00023121"/>
    </source>
</evidence>
<dbReference type="Pfam" id="PF00137">
    <property type="entry name" value="ATP-synt_C"/>
    <property type="match status" value="1"/>
</dbReference>
<evidence type="ECO:0000256" key="1">
    <source>
        <dbReference type="ARBA" id="ARBA00004141"/>
    </source>
</evidence>
<dbReference type="PROSITE" id="PS00605">
    <property type="entry name" value="ATPASE_C"/>
    <property type="match status" value="1"/>
</dbReference>
<dbReference type="InterPro" id="IPR000454">
    <property type="entry name" value="ATP_synth_F0_csu"/>
</dbReference>
<dbReference type="PRINTS" id="PR00124">
    <property type="entry name" value="ATPASEC"/>
</dbReference>
<evidence type="ECO:0000256" key="11">
    <source>
        <dbReference type="ARBA" id="ARBA00023310"/>
    </source>
</evidence>
<dbReference type="GO" id="GO:0005886">
    <property type="term" value="C:plasma membrane"/>
    <property type="evidence" value="ECO:0007669"/>
    <property type="project" value="UniProtKB-SubCell"/>
</dbReference>
<name>A0A9D1Z5F1_9FIRM</name>
<keyword evidence="6 13" id="KW-0375">Hydrogen ion transport</keyword>
<comment type="caution">
    <text evidence="13">Lacks conserved residue(s) required for the propagation of feature annotation.</text>
</comment>
<gene>
    <name evidence="13 15" type="primary">atpE</name>
    <name evidence="15" type="ORF">H9826_07570</name>
</gene>
<dbReference type="InterPro" id="IPR035921">
    <property type="entry name" value="F/V-ATP_Csub_sf"/>
</dbReference>
<dbReference type="InterPro" id="IPR002379">
    <property type="entry name" value="ATPase_proteolipid_c-like_dom"/>
</dbReference>